<accession>A0ABS1ST38</accession>
<organism evidence="1 2">
    <name type="scientific">Shewanella schlegeliana</name>
    <dbReference type="NCBI Taxonomy" id="190308"/>
    <lineage>
        <taxon>Bacteria</taxon>
        <taxon>Pseudomonadati</taxon>
        <taxon>Pseudomonadota</taxon>
        <taxon>Gammaproteobacteria</taxon>
        <taxon>Alteromonadales</taxon>
        <taxon>Shewanellaceae</taxon>
        <taxon>Shewanella</taxon>
    </lineage>
</organism>
<dbReference type="EMBL" id="JAESVD010000001">
    <property type="protein sequence ID" value="MBL4911698.1"/>
    <property type="molecule type" value="Genomic_DNA"/>
</dbReference>
<protein>
    <submittedName>
        <fullName evidence="1">YecH family protein</fullName>
    </submittedName>
</protein>
<gene>
    <name evidence="1" type="ORF">JMA39_00830</name>
</gene>
<dbReference type="RefSeq" id="WP_202719944.1">
    <property type="nucleotide sequence ID" value="NZ_BPEX01000014.1"/>
</dbReference>
<comment type="caution">
    <text evidence="1">The sequence shown here is derived from an EMBL/GenBank/DDBJ whole genome shotgun (WGS) entry which is preliminary data.</text>
</comment>
<sequence>MSDSIHGHQVMELMLAHGQSLTKEALKSLMHKEFGEQARYHTCSAQEMDADELIAFLEKKGKFIHSQNGIETAADRICNH</sequence>
<evidence type="ECO:0000313" key="2">
    <source>
        <dbReference type="Proteomes" id="UP000604898"/>
    </source>
</evidence>
<dbReference type="NCBIfam" id="TIGR03853">
    <property type="entry name" value="matur_matur"/>
    <property type="match status" value="1"/>
</dbReference>
<dbReference type="Proteomes" id="UP000604898">
    <property type="component" value="Unassembled WGS sequence"/>
</dbReference>
<keyword evidence="2" id="KW-1185">Reference proteome</keyword>
<reference evidence="1 2" key="1">
    <citation type="submission" date="2021-01" db="EMBL/GenBank/DDBJ databases">
        <title>Genome sequence of Shewanella schlegeliana JCM 11561.</title>
        <authorList>
            <person name="Zhang H."/>
            <person name="Li C."/>
        </authorList>
    </citation>
    <scope>NUCLEOTIDE SEQUENCE [LARGE SCALE GENOMIC DNA]</scope>
    <source>
        <strain evidence="1 2">JCM 11561</strain>
    </source>
</reference>
<evidence type="ECO:0000313" key="1">
    <source>
        <dbReference type="EMBL" id="MBL4911698.1"/>
    </source>
</evidence>
<proteinExistence type="predicted"/>
<dbReference type="InterPro" id="IPR019620">
    <property type="entry name" value="Metal-bd_prot_put"/>
</dbReference>
<dbReference type="Pfam" id="PF10678">
    <property type="entry name" value="DUF2492"/>
    <property type="match status" value="1"/>
</dbReference>
<name>A0ABS1ST38_9GAMM</name>